<gene>
    <name evidence="1" type="ORF">CMV30_09025</name>
</gene>
<name>A0A290Q6N3_9BACT</name>
<dbReference type="RefSeq" id="WP_096055715.1">
    <property type="nucleotide sequence ID" value="NZ_CP023344.1"/>
</dbReference>
<sequence length="127" mass="14690">MKIYKQDRSLSLVELGDCDEQRALSELRTVYDAGLKTYVSGEESLEKTTFGLSRSDQDFLEIMCAGHDAIEFHSDRLCFQSSFSRLFSAKRRFAIPADRPTADKVVCDYFRKTRDEFEATYAKFITR</sequence>
<protein>
    <submittedName>
        <fullName evidence="1">Uncharacterized protein</fullName>
    </submittedName>
</protein>
<keyword evidence="2" id="KW-1185">Reference proteome</keyword>
<accession>A0A290Q6N3</accession>
<reference evidence="1 2" key="1">
    <citation type="submission" date="2017-09" db="EMBL/GenBank/DDBJ databases">
        <title>Complete genome sequence of Verrucomicrobial strain HZ-65, isolated from freshwater.</title>
        <authorList>
            <person name="Choi A."/>
        </authorList>
    </citation>
    <scope>NUCLEOTIDE SEQUENCE [LARGE SCALE GENOMIC DNA]</scope>
    <source>
        <strain evidence="1 2">HZ-65</strain>
    </source>
</reference>
<dbReference type="EMBL" id="CP023344">
    <property type="protein sequence ID" value="ATC64083.1"/>
    <property type="molecule type" value="Genomic_DNA"/>
</dbReference>
<dbReference type="Proteomes" id="UP000217265">
    <property type="component" value="Chromosome"/>
</dbReference>
<proteinExistence type="predicted"/>
<dbReference type="KEGG" id="vbh:CMV30_09025"/>
<dbReference type="AlphaFoldDB" id="A0A290Q6N3"/>
<evidence type="ECO:0000313" key="1">
    <source>
        <dbReference type="EMBL" id="ATC64083.1"/>
    </source>
</evidence>
<evidence type="ECO:0000313" key="2">
    <source>
        <dbReference type="Proteomes" id="UP000217265"/>
    </source>
</evidence>
<organism evidence="1 2">
    <name type="scientific">Nibricoccus aquaticus</name>
    <dbReference type="NCBI Taxonomy" id="2576891"/>
    <lineage>
        <taxon>Bacteria</taxon>
        <taxon>Pseudomonadati</taxon>
        <taxon>Verrucomicrobiota</taxon>
        <taxon>Opitutia</taxon>
        <taxon>Opitutales</taxon>
        <taxon>Opitutaceae</taxon>
        <taxon>Nibricoccus</taxon>
    </lineage>
</organism>